<evidence type="ECO:0000259" key="9">
    <source>
        <dbReference type="Pfam" id="PF17802"/>
    </source>
</evidence>
<keyword evidence="6" id="KW-0812">Transmembrane</keyword>
<dbReference type="Gene3D" id="2.60.40.10">
    <property type="entry name" value="Immunoglobulins"/>
    <property type="match status" value="2"/>
</dbReference>
<dbReference type="InterPro" id="IPR013783">
    <property type="entry name" value="Ig-like_fold"/>
</dbReference>
<dbReference type="InterPro" id="IPR041033">
    <property type="entry name" value="SpaA_PFL_dom_1"/>
</dbReference>
<dbReference type="NCBIfam" id="TIGR01167">
    <property type="entry name" value="LPXTG_anchor"/>
    <property type="match status" value="1"/>
</dbReference>
<dbReference type="EMBL" id="JASOLZ010000006">
    <property type="protein sequence ID" value="MDK6862030.1"/>
    <property type="molecule type" value="Genomic_DNA"/>
</dbReference>
<keyword evidence="6" id="KW-1133">Transmembrane helix</keyword>
<evidence type="ECO:0000259" key="8">
    <source>
        <dbReference type="Pfam" id="PF00746"/>
    </source>
</evidence>
<protein>
    <submittedName>
        <fullName evidence="10">SpaH/EbpB family LPXTG-anchored major pilin</fullName>
    </submittedName>
</protein>
<feature type="domain" description="Gram-positive cocci surface proteins LPxTG" evidence="8">
    <location>
        <begin position="505"/>
        <end position="540"/>
    </location>
</feature>
<evidence type="ECO:0000256" key="5">
    <source>
        <dbReference type="SAM" id="MobiDB-lite"/>
    </source>
</evidence>
<evidence type="ECO:0000256" key="7">
    <source>
        <dbReference type="SAM" id="SignalP"/>
    </source>
</evidence>
<feature type="chain" id="PRO_5044823651" evidence="7">
    <location>
        <begin position="36"/>
        <end position="544"/>
    </location>
</feature>
<dbReference type="Gene3D" id="2.60.40.740">
    <property type="match status" value="1"/>
</dbReference>
<feature type="region of interest" description="Disordered" evidence="5">
    <location>
        <begin position="352"/>
        <end position="376"/>
    </location>
</feature>
<dbReference type="GO" id="GO:0005975">
    <property type="term" value="P:carbohydrate metabolic process"/>
    <property type="evidence" value="ECO:0007669"/>
    <property type="project" value="UniProtKB-ARBA"/>
</dbReference>
<evidence type="ECO:0000256" key="2">
    <source>
        <dbReference type="ARBA" id="ARBA00022525"/>
    </source>
</evidence>
<evidence type="ECO:0000256" key="6">
    <source>
        <dbReference type="SAM" id="Phobius"/>
    </source>
</evidence>
<feature type="domain" description="SpaA-like prealbumin fold" evidence="9">
    <location>
        <begin position="381"/>
        <end position="488"/>
    </location>
</feature>
<keyword evidence="4" id="KW-0572">Peptidoglycan-anchor</keyword>
<gene>
    <name evidence="10" type="ORF">QP355_05170</name>
</gene>
<reference evidence="10 11" key="1">
    <citation type="submission" date="2023-05" db="EMBL/GenBank/DDBJ databases">
        <title>Cataloging the Phylogenetic Diversity of Human Bladder Bacteria.</title>
        <authorList>
            <person name="Du J."/>
        </authorList>
    </citation>
    <scope>NUCLEOTIDE SEQUENCE [LARGE SCALE GENOMIC DNA]</scope>
    <source>
        <strain evidence="10 11">UMB6972</strain>
    </source>
</reference>
<dbReference type="Proteomes" id="UP001238969">
    <property type="component" value="Unassembled WGS sequence"/>
</dbReference>
<evidence type="ECO:0000256" key="1">
    <source>
        <dbReference type="ARBA" id="ARBA00022512"/>
    </source>
</evidence>
<dbReference type="RefSeq" id="WP_285064584.1">
    <property type="nucleotide sequence ID" value="NZ_JASOLZ010000006.1"/>
</dbReference>
<organism evidence="10 11">
    <name type="scientific">Gardnerella vaginalis</name>
    <dbReference type="NCBI Taxonomy" id="2702"/>
    <lineage>
        <taxon>Bacteria</taxon>
        <taxon>Bacillati</taxon>
        <taxon>Actinomycetota</taxon>
        <taxon>Actinomycetes</taxon>
        <taxon>Bifidobacteriales</taxon>
        <taxon>Bifidobacteriaceae</taxon>
        <taxon>Gardnerella</taxon>
    </lineage>
</organism>
<comment type="caution">
    <text evidence="10">The sequence shown here is derived from an EMBL/GenBank/DDBJ whole genome shotgun (WGS) entry which is preliminary data.</text>
</comment>
<feature type="transmembrane region" description="Helical" evidence="6">
    <location>
        <begin position="511"/>
        <end position="533"/>
    </location>
</feature>
<name>A0ABD4ZGM2_GARVA</name>
<keyword evidence="6" id="KW-0472">Membrane</keyword>
<evidence type="ECO:0000256" key="4">
    <source>
        <dbReference type="ARBA" id="ARBA00023088"/>
    </source>
</evidence>
<proteinExistence type="predicted"/>
<feature type="signal peptide" evidence="7">
    <location>
        <begin position="1"/>
        <end position="35"/>
    </location>
</feature>
<dbReference type="NCBIfam" id="NF033902">
    <property type="entry name" value="iso_D2_wall_anc"/>
    <property type="match status" value="1"/>
</dbReference>
<dbReference type="InterPro" id="IPR048052">
    <property type="entry name" value="FM1-like"/>
</dbReference>
<keyword evidence="2" id="KW-0964">Secreted</keyword>
<evidence type="ECO:0000256" key="3">
    <source>
        <dbReference type="ARBA" id="ARBA00022729"/>
    </source>
</evidence>
<evidence type="ECO:0000313" key="11">
    <source>
        <dbReference type="Proteomes" id="UP001238969"/>
    </source>
</evidence>
<keyword evidence="1" id="KW-0134">Cell wall</keyword>
<evidence type="ECO:0000313" key="10">
    <source>
        <dbReference type="EMBL" id="MDK6862030.1"/>
    </source>
</evidence>
<dbReference type="Pfam" id="PF17802">
    <property type="entry name" value="SpaA"/>
    <property type="match status" value="1"/>
</dbReference>
<sequence length="544" mass="58724">MNKFTKQCVAAVASLAMAGTLCVAGAVVAGSSAWAAQTACDASKAPWDQDNKQCTGKITINKWKYEGDNIKKTYVNAKFKITKVTQILGSDNQKKDLNLTSQEDWLAVAAKVPTLNATPNDTASITLDTKSTEKPTTNGVAEFDGLGIGLYKVEEVSVDDGYEKLANPFFMTVPEITRKSTEKNNTYTYDVSVDPKNAYTKDAIDKTVDTTGMVGAKDEVPYEIKASAITTSNTPAANYTKDDFKDYAVWDDVPTNAYEAKTDAVTEVWVGTKNLTTDNASKKYYTVEQPVAGTGTNGIDNGYSRLKITFNDAGLTEIANQRKTNYDVKVTVKLKFTLKSDVSAGDVVNKYGFQQGHNKDNPKPEPNNPTPDPKSKVTLRDFQIKKVNGTDTSKTLAKAKFAIFAKLADAQACAADSTRSADKCDNKSTKGFTNAATGTPETGLTTAFKAKVNQEFYVVETAAPDNFALSPAVEKVTIPANQATATAYVYDFKDVPTKDGGFWFTLPKTGAAGVIIFALIGLGLVGSGMFIFLKNRKKEEEQAA</sequence>
<keyword evidence="3 7" id="KW-0732">Signal</keyword>
<dbReference type="InterPro" id="IPR019931">
    <property type="entry name" value="LPXTG_anchor"/>
</dbReference>
<dbReference type="AlphaFoldDB" id="A0ABD4ZGM2"/>
<accession>A0ABD4ZGM2</accession>
<dbReference type="Pfam" id="PF00746">
    <property type="entry name" value="Gram_pos_anchor"/>
    <property type="match status" value="1"/>
</dbReference>